<evidence type="ECO:0000256" key="5">
    <source>
        <dbReference type="ARBA" id="ARBA00022679"/>
    </source>
</evidence>
<dbReference type="Pfam" id="PF00672">
    <property type="entry name" value="HAMP"/>
    <property type="match status" value="1"/>
</dbReference>
<keyword evidence="4" id="KW-0597">Phosphoprotein</keyword>
<evidence type="ECO:0000256" key="3">
    <source>
        <dbReference type="ARBA" id="ARBA00012438"/>
    </source>
</evidence>
<dbReference type="Proteomes" id="UP000321129">
    <property type="component" value="Unassembled WGS sequence"/>
</dbReference>
<dbReference type="Pfam" id="PF13755">
    <property type="entry name" value="Sensor_TM1"/>
    <property type="match status" value="1"/>
</dbReference>
<dbReference type="SUPFAM" id="SSF55874">
    <property type="entry name" value="ATPase domain of HSP90 chaperone/DNA topoisomerase II/histidine kinase"/>
    <property type="match status" value="1"/>
</dbReference>
<dbReference type="GO" id="GO:0016020">
    <property type="term" value="C:membrane"/>
    <property type="evidence" value="ECO:0007669"/>
    <property type="project" value="UniProtKB-SubCell"/>
</dbReference>
<dbReference type="SUPFAM" id="SSF47384">
    <property type="entry name" value="Homodimeric domain of signal transducing histidine kinase"/>
    <property type="match status" value="1"/>
</dbReference>
<dbReference type="InterPro" id="IPR025908">
    <property type="entry name" value="Sensor_TM1"/>
</dbReference>
<evidence type="ECO:0000256" key="1">
    <source>
        <dbReference type="ARBA" id="ARBA00000085"/>
    </source>
</evidence>
<keyword evidence="9" id="KW-0902">Two-component regulatory system</keyword>
<comment type="caution">
    <text evidence="14">The sequence shown here is derived from an EMBL/GenBank/DDBJ whole genome shotgun (WGS) entry which is preliminary data.</text>
</comment>
<accession>A0A5C6U937</accession>
<evidence type="ECO:0000313" key="15">
    <source>
        <dbReference type="Proteomes" id="UP000321129"/>
    </source>
</evidence>
<feature type="domain" description="HAMP" evidence="13">
    <location>
        <begin position="246"/>
        <end position="301"/>
    </location>
</feature>
<evidence type="ECO:0000259" key="12">
    <source>
        <dbReference type="PROSITE" id="PS50109"/>
    </source>
</evidence>
<dbReference type="PANTHER" id="PTHR45436:SF5">
    <property type="entry name" value="SENSOR HISTIDINE KINASE TRCS"/>
    <property type="match status" value="1"/>
</dbReference>
<keyword evidence="6 11" id="KW-0812">Transmembrane</keyword>
<comment type="subcellular location">
    <subcellularLocation>
        <location evidence="2">Membrane</location>
    </subcellularLocation>
</comment>
<dbReference type="PANTHER" id="PTHR45436">
    <property type="entry name" value="SENSOR HISTIDINE KINASE YKOH"/>
    <property type="match status" value="1"/>
</dbReference>
<name>A0A5C6U937_9SPHN</name>
<keyword evidence="15" id="KW-1185">Reference proteome</keyword>
<dbReference type="Pfam" id="PF00512">
    <property type="entry name" value="HisKA"/>
    <property type="match status" value="1"/>
</dbReference>
<dbReference type="InterPro" id="IPR025919">
    <property type="entry name" value="Stimulus_sens_dom"/>
</dbReference>
<dbReference type="InterPro" id="IPR004358">
    <property type="entry name" value="Sig_transdc_His_kin-like_C"/>
</dbReference>
<dbReference type="Pfam" id="PF02518">
    <property type="entry name" value="HATPase_c"/>
    <property type="match status" value="1"/>
</dbReference>
<keyword evidence="5" id="KW-0808">Transferase</keyword>
<evidence type="ECO:0000256" key="9">
    <source>
        <dbReference type="ARBA" id="ARBA00023012"/>
    </source>
</evidence>
<proteinExistence type="predicted"/>
<protein>
    <recommendedName>
        <fullName evidence="3">histidine kinase</fullName>
        <ecNumber evidence="3">2.7.13.3</ecNumber>
    </recommendedName>
</protein>
<evidence type="ECO:0000259" key="13">
    <source>
        <dbReference type="PROSITE" id="PS50885"/>
    </source>
</evidence>
<dbReference type="SMART" id="SM00304">
    <property type="entry name" value="HAMP"/>
    <property type="match status" value="1"/>
</dbReference>
<feature type="transmembrane region" description="Helical" evidence="11">
    <location>
        <begin position="224"/>
        <end position="245"/>
    </location>
</feature>
<evidence type="ECO:0000256" key="4">
    <source>
        <dbReference type="ARBA" id="ARBA00022553"/>
    </source>
</evidence>
<sequence>MARATSSMSDHETAPRERELALQWTTQLSLTARILAVNIFVLALLAGGIFYLEGFRSRLVETRLEQIARETRLMAAGLDKTLPAERDALLADFVGASGSRLRIYDANGTLIVDSFALAAPSYSLIDPATEPLRKDIARAMDRFVDSLTGTRVPPPVVEQPVSMASNWPEIGRSRTSGRVVSAYRLAPDRTPFISAARALPNSGKALLVTNNARDITRTVRSERLWLGLLFAATLITSVLLSLFLARTIVRPLRRLMTAAVRVRWGRERDVTVPRLPGRNDEIGLLARAISDMTRSLRERIDAGEHFAADVAHELKNPISSLRSSIEALEAIDDPAVRVQLLAIARDDCRRLDRLVTDIAEASRMDAELSRAHFERVDIGSMIDAMVSAREARRTPDHPHIAYARPRKRSTDIMGDDNRLERVFDNLLDNALSFSPPGGVVRVSATRSGDEVIVRVEDDGPGVEAQYRDAIFHRFYSLRPAGETFTRHSGLGLAIVQAIVAGHQGSVSVGDRDDGASGARFEVRLPAADAPSP</sequence>
<dbReference type="EC" id="2.7.13.3" evidence="3"/>
<feature type="transmembrane region" description="Helical" evidence="11">
    <location>
        <begin position="30"/>
        <end position="52"/>
    </location>
</feature>
<dbReference type="AlphaFoldDB" id="A0A5C6U937"/>
<organism evidence="14 15">
    <name type="scientific">Flavisphingopyxis soli</name>
    <dbReference type="NCBI Taxonomy" id="2601267"/>
    <lineage>
        <taxon>Bacteria</taxon>
        <taxon>Pseudomonadati</taxon>
        <taxon>Pseudomonadota</taxon>
        <taxon>Alphaproteobacteria</taxon>
        <taxon>Sphingomonadales</taxon>
        <taxon>Sphingopyxidaceae</taxon>
        <taxon>Flavisphingopyxis</taxon>
    </lineage>
</organism>
<dbReference type="OrthoDB" id="9805942at2"/>
<evidence type="ECO:0000256" key="10">
    <source>
        <dbReference type="ARBA" id="ARBA00023136"/>
    </source>
</evidence>
<dbReference type="SUPFAM" id="SSF158472">
    <property type="entry name" value="HAMP domain-like"/>
    <property type="match status" value="1"/>
</dbReference>
<evidence type="ECO:0000256" key="7">
    <source>
        <dbReference type="ARBA" id="ARBA00022777"/>
    </source>
</evidence>
<dbReference type="InterPro" id="IPR036097">
    <property type="entry name" value="HisK_dim/P_sf"/>
</dbReference>
<dbReference type="InterPro" id="IPR005467">
    <property type="entry name" value="His_kinase_dom"/>
</dbReference>
<evidence type="ECO:0000256" key="8">
    <source>
        <dbReference type="ARBA" id="ARBA00022989"/>
    </source>
</evidence>
<dbReference type="PROSITE" id="PS50109">
    <property type="entry name" value="HIS_KIN"/>
    <property type="match status" value="1"/>
</dbReference>
<dbReference type="InterPro" id="IPR003660">
    <property type="entry name" value="HAMP_dom"/>
</dbReference>
<comment type="catalytic activity">
    <reaction evidence="1">
        <text>ATP + protein L-histidine = ADP + protein N-phospho-L-histidine.</text>
        <dbReference type="EC" id="2.7.13.3"/>
    </reaction>
</comment>
<evidence type="ECO:0000256" key="11">
    <source>
        <dbReference type="SAM" id="Phobius"/>
    </source>
</evidence>
<dbReference type="EMBL" id="VOPY01000002">
    <property type="protein sequence ID" value="TXC68930.1"/>
    <property type="molecule type" value="Genomic_DNA"/>
</dbReference>
<gene>
    <name evidence="14" type="ORF">FSZ31_08205</name>
</gene>
<dbReference type="Gene3D" id="6.10.340.10">
    <property type="match status" value="1"/>
</dbReference>
<dbReference type="CDD" id="cd00075">
    <property type="entry name" value="HATPase"/>
    <property type="match status" value="1"/>
</dbReference>
<dbReference type="Gene3D" id="3.30.565.10">
    <property type="entry name" value="Histidine kinase-like ATPase, C-terminal domain"/>
    <property type="match status" value="1"/>
</dbReference>
<dbReference type="Gene3D" id="1.10.287.130">
    <property type="match status" value="1"/>
</dbReference>
<dbReference type="SMART" id="SM00388">
    <property type="entry name" value="HisKA"/>
    <property type="match status" value="1"/>
</dbReference>
<dbReference type="PROSITE" id="PS50885">
    <property type="entry name" value="HAMP"/>
    <property type="match status" value="1"/>
</dbReference>
<keyword evidence="8 11" id="KW-1133">Transmembrane helix</keyword>
<dbReference type="SMART" id="SM00387">
    <property type="entry name" value="HATPase_c"/>
    <property type="match status" value="1"/>
</dbReference>
<feature type="domain" description="Histidine kinase" evidence="12">
    <location>
        <begin position="309"/>
        <end position="528"/>
    </location>
</feature>
<keyword evidence="7" id="KW-0418">Kinase</keyword>
<evidence type="ECO:0000256" key="2">
    <source>
        <dbReference type="ARBA" id="ARBA00004370"/>
    </source>
</evidence>
<dbReference type="InterPro" id="IPR036890">
    <property type="entry name" value="HATPase_C_sf"/>
</dbReference>
<dbReference type="InterPro" id="IPR003661">
    <property type="entry name" value="HisK_dim/P_dom"/>
</dbReference>
<dbReference type="CDD" id="cd06225">
    <property type="entry name" value="HAMP"/>
    <property type="match status" value="1"/>
</dbReference>
<dbReference type="InterPro" id="IPR050428">
    <property type="entry name" value="TCS_sensor_his_kinase"/>
</dbReference>
<dbReference type="PRINTS" id="PR00344">
    <property type="entry name" value="BCTRLSENSOR"/>
</dbReference>
<evidence type="ECO:0000313" key="14">
    <source>
        <dbReference type="EMBL" id="TXC68930.1"/>
    </source>
</evidence>
<dbReference type="Pfam" id="PF13756">
    <property type="entry name" value="Stimulus_sens_1"/>
    <property type="match status" value="1"/>
</dbReference>
<evidence type="ECO:0000256" key="6">
    <source>
        <dbReference type="ARBA" id="ARBA00022692"/>
    </source>
</evidence>
<reference evidence="14 15" key="1">
    <citation type="submission" date="2019-08" db="EMBL/GenBank/DDBJ databases">
        <title>Sphingorhabdus soil sp. nov., isolated from arctic soil.</title>
        <authorList>
            <person name="Liu Y."/>
        </authorList>
    </citation>
    <scope>NUCLEOTIDE SEQUENCE [LARGE SCALE GENOMIC DNA]</scope>
    <source>
        <strain evidence="14 15">D-2Q-5-6</strain>
    </source>
</reference>
<dbReference type="CDD" id="cd00082">
    <property type="entry name" value="HisKA"/>
    <property type="match status" value="1"/>
</dbReference>
<dbReference type="GO" id="GO:0000155">
    <property type="term" value="F:phosphorelay sensor kinase activity"/>
    <property type="evidence" value="ECO:0007669"/>
    <property type="project" value="InterPro"/>
</dbReference>
<keyword evidence="10 11" id="KW-0472">Membrane</keyword>
<dbReference type="InterPro" id="IPR003594">
    <property type="entry name" value="HATPase_dom"/>
</dbReference>